<dbReference type="Gene3D" id="2.40.10.10">
    <property type="entry name" value="Trypsin-like serine proteases"/>
    <property type="match status" value="2"/>
</dbReference>
<protein>
    <recommendedName>
        <fullName evidence="8">CLIP domain-containing serine protease</fullName>
        <ecNumber evidence="8">3.4.21.-</ecNumber>
    </recommendedName>
</protein>
<keyword evidence="6" id="KW-0325">Glycoprotein</keyword>
<dbReference type="SMART" id="SM00680">
    <property type="entry name" value="CLIP"/>
    <property type="match status" value="2"/>
</dbReference>
<dbReference type="InterPro" id="IPR018114">
    <property type="entry name" value="TRYPSIN_HIS"/>
</dbReference>
<dbReference type="Gene3D" id="3.30.1640.30">
    <property type="match status" value="2"/>
</dbReference>
<dbReference type="PRINTS" id="PR00722">
    <property type="entry name" value="CHYMOTRYPSIN"/>
</dbReference>
<keyword evidence="4 8" id="KW-0720">Serine protease</keyword>
<evidence type="ECO:0000256" key="5">
    <source>
        <dbReference type="ARBA" id="ARBA00023157"/>
    </source>
</evidence>
<evidence type="ECO:0000256" key="8">
    <source>
        <dbReference type="RuleBase" id="RU366078"/>
    </source>
</evidence>
<dbReference type="PANTHER" id="PTHR24260">
    <property type="match status" value="1"/>
</dbReference>
<dbReference type="PROSITE" id="PS00134">
    <property type="entry name" value="TRYPSIN_HIS"/>
    <property type="match status" value="1"/>
</dbReference>
<evidence type="ECO:0000256" key="7">
    <source>
        <dbReference type="ARBA" id="ARBA00024195"/>
    </source>
</evidence>
<dbReference type="CDD" id="cd00190">
    <property type="entry name" value="Tryp_SPc"/>
    <property type="match status" value="1"/>
</dbReference>
<dbReference type="PANTHER" id="PTHR24260:SF145">
    <property type="entry name" value="FI17609P1-RELATED"/>
    <property type="match status" value="1"/>
</dbReference>
<evidence type="ECO:0000256" key="3">
    <source>
        <dbReference type="ARBA" id="ARBA00022801"/>
    </source>
</evidence>
<evidence type="ECO:0000256" key="2">
    <source>
        <dbReference type="ARBA" id="ARBA00022729"/>
    </source>
</evidence>
<evidence type="ECO:0000313" key="11">
    <source>
        <dbReference type="EMBL" id="KAG8236447.1"/>
    </source>
</evidence>
<evidence type="ECO:0000256" key="6">
    <source>
        <dbReference type="ARBA" id="ARBA00023180"/>
    </source>
</evidence>
<evidence type="ECO:0000313" key="12">
    <source>
        <dbReference type="Proteomes" id="UP000792457"/>
    </source>
</evidence>
<keyword evidence="2 8" id="KW-0732">Signal</keyword>
<proteinExistence type="inferred from homology"/>
<dbReference type="EC" id="3.4.21.-" evidence="8"/>
<feature type="chain" id="PRO_5035488604" description="CLIP domain-containing serine protease" evidence="8">
    <location>
        <begin position="20"/>
        <end position="436"/>
    </location>
</feature>
<dbReference type="FunFam" id="2.40.10.10:FF:000028">
    <property type="entry name" value="Serine protease easter"/>
    <property type="match status" value="1"/>
</dbReference>
<dbReference type="InterPro" id="IPR038565">
    <property type="entry name" value="CLIP_sf"/>
</dbReference>
<comment type="similarity">
    <text evidence="7 8">Belongs to the peptidase S1 family. CLIP subfamily.</text>
</comment>
<dbReference type="SMART" id="SM00020">
    <property type="entry name" value="Tryp_SPc"/>
    <property type="match status" value="1"/>
</dbReference>
<dbReference type="PROSITE" id="PS51888">
    <property type="entry name" value="CLIP"/>
    <property type="match status" value="2"/>
</dbReference>
<dbReference type="EMBL" id="KZ309027">
    <property type="protein sequence ID" value="KAG8236447.1"/>
    <property type="molecule type" value="Genomic_DNA"/>
</dbReference>
<feature type="signal peptide" evidence="8">
    <location>
        <begin position="1"/>
        <end position="19"/>
    </location>
</feature>
<dbReference type="GO" id="GO:0004252">
    <property type="term" value="F:serine-type endopeptidase activity"/>
    <property type="evidence" value="ECO:0007669"/>
    <property type="project" value="UniProtKB-UniRule"/>
</dbReference>
<accession>A0A8K0KJY7</accession>
<feature type="domain" description="Peptidase S1" evidence="9">
    <location>
        <begin position="177"/>
        <end position="436"/>
    </location>
</feature>
<dbReference type="GO" id="GO:0006508">
    <property type="term" value="P:proteolysis"/>
    <property type="evidence" value="ECO:0007669"/>
    <property type="project" value="UniProtKB-KW"/>
</dbReference>
<dbReference type="Pfam" id="PF12032">
    <property type="entry name" value="CLIP"/>
    <property type="match status" value="1"/>
</dbReference>
<dbReference type="InterPro" id="IPR043504">
    <property type="entry name" value="Peptidase_S1_PA_chymotrypsin"/>
</dbReference>
<evidence type="ECO:0000256" key="4">
    <source>
        <dbReference type="ARBA" id="ARBA00022825"/>
    </source>
</evidence>
<evidence type="ECO:0000259" key="10">
    <source>
        <dbReference type="PROSITE" id="PS51888"/>
    </source>
</evidence>
<dbReference type="GO" id="GO:0005576">
    <property type="term" value="C:extracellular region"/>
    <property type="evidence" value="ECO:0007669"/>
    <property type="project" value="UniProtKB-SubCell"/>
</dbReference>
<gene>
    <name evidence="11" type="ORF">J437_LFUL016743</name>
</gene>
<keyword evidence="5" id="KW-1015">Disulfide bond</keyword>
<keyword evidence="3 8" id="KW-0378">Hydrolase</keyword>
<evidence type="ECO:0000259" key="9">
    <source>
        <dbReference type="PROSITE" id="PS50240"/>
    </source>
</evidence>
<dbReference type="InterPro" id="IPR001314">
    <property type="entry name" value="Peptidase_S1A"/>
</dbReference>
<dbReference type="Proteomes" id="UP000792457">
    <property type="component" value="Unassembled WGS sequence"/>
</dbReference>
<dbReference type="InterPro" id="IPR009003">
    <property type="entry name" value="Peptidase_S1_PA"/>
</dbReference>
<dbReference type="SUPFAM" id="SSF50494">
    <property type="entry name" value="Trypsin-like serine proteases"/>
    <property type="match status" value="1"/>
</dbReference>
<dbReference type="InterPro" id="IPR022700">
    <property type="entry name" value="CLIP"/>
</dbReference>
<keyword evidence="1 8" id="KW-0645">Protease</keyword>
<dbReference type="OrthoDB" id="8250810at2759"/>
<comment type="domain">
    <text evidence="8">The clip domain consists of 35-55 residues which are 'knitted' together usually by 3 conserved disulfide bonds forming a clip-like compact structure.</text>
</comment>
<feature type="domain" description="Clip" evidence="10">
    <location>
        <begin position="25"/>
        <end position="80"/>
    </location>
</feature>
<evidence type="ECO:0000256" key="1">
    <source>
        <dbReference type="ARBA" id="ARBA00022670"/>
    </source>
</evidence>
<feature type="domain" description="Clip" evidence="10">
    <location>
        <begin position="97"/>
        <end position="144"/>
    </location>
</feature>
<comment type="caution">
    <text evidence="11">The sequence shown here is derived from an EMBL/GenBank/DDBJ whole genome shotgun (WGS) entry which is preliminary data.</text>
</comment>
<keyword evidence="8" id="KW-0964">Secreted</keyword>
<comment type="subcellular location">
    <subcellularLocation>
        <location evidence="8">Secreted</location>
    </subcellularLocation>
</comment>
<reference evidence="11" key="1">
    <citation type="submission" date="2013-04" db="EMBL/GenBank/DDBJ databases">
        <authorList>
            <person name="Qu J."/>
            <person name="Murali S.C."/>
            <person name="Bandaranaike D."/>
            <person name="Bellair M."/>
            <person name="Blankenburg K."/>
            <person name="Chao H."/>
            <person name="Dinh H."/>
            <person name="Doddapaneni H."/>
            <person name="Downs B."/>
            <person name="Dugan-Rocha S."/>
            <person name="Elkadiri S."/>
            <person name="Gnanaolivu R.D."/>
            <person name="Hernandez B."/>
            <person name="Javaid M."/>
            <person name="Jayaseelan J.C."/>
            <person name="Lee S."/>
            <person name="Li M."/>
            <person name="Ming W."/>
            <person name="Munidasa M."/>
            <person name="Muniz J."/>
            <person name="Nguyen L."/>
            <person name="Ongeri F."/>
            <person name="Osuji N."/>
            <person name="Pu L.-L."/>
            <person name="Puazo M."/>
            <person name="Qu C."/>
            <person name="Quiroz J."/>
            <person name="Raj R."/>
            <person name="Weissenberger G."/>
            <person name="Xin Y."/>
            <person name="Zou X."/>
            <person name="Han Y."/>
            <person name="Richards S."/>
            <person name="Worley K."/>
            <person name="Muzny D."/>
            <person name="Gibbs R."/>
        </authorList>
    </citation>
    <scope>NUCLEOTIDE SEQUENCE</scope>
    <source>
        <strain evidence="11">Sampled in the wild</strain>
    </source>
</reference>
<dbReference type="Pfam" id="PF00089">
    <property type="entry name" value="Trypsin"/>
    <property type="match status" value="1"/>
</dbReference>
<organism evidence="11 12">
    <name type="scientific">Ladona fulva</name>
    <name type="common">Scarce chaser dragonfly</name>
    <name type="synonym">Libellula fulva</name>
    <dbReference type="NCBI Taxonomy" id="123851"/>
    <lineage>
        <taxon>Eukaryota</taxon>
        <taxon>Metazoa</taxon>
        <taxon>Ecdysozoa</taxon>
        <taxon>Arthropoda</taxon>
        <taxon>Hexapoda</taxon>
        <taxon>Insecta</taxon>
        <taxon>Pterygota</taxon>
        <taxon>Palaeoptera</taxon>
        <taxon>Odonata</taxon>
        <taxon>Epiprocta</taxon>
        <taxon>Anisoptera</taxon>
        <taxon>Libelluloidea</taxon>
        <taxon>Libellulidae</taxon>
        <taxon>Ladona</taxon>
    </lineage>
</organism>
<reference evidence="11" key="2">
    <citation type="submission" date="2017-10" db="EMBL/GenBank/DDBJ databases">
        <title>Ladona fulva Genome sequencing and assembly.</title>
        <authorList>
            <person name="Murali S."/>
            <person name="Richards S."/>
            <person name="Bandaranaike D."/>
            <person name="Bellair M."/>
            <person name="Blankenburg K."/>
            <person name="Chao H."/>
            <person name="Dinh H."/>
            <person name="Doddapaneni H."/>
            <person name="Dugan-Rocha S."/>
            <person name="Elkadiri S."/>
            <person name="Gnanaolivu R."/>
            <person name="Hernandez B."/>
            <person name="Skinner E."/>
            <person name="Javaid M."/>
            <person name="Lee S."/>
            <person name="Li M."/>
            <person name="Ming W."/>
            <person name="Munidasa M."/>
            <person name="Muniz J."/>
            <person name="Nguyen L."/>
            <person name="Hughes D."/>
            <person name="Osuji N."/>
            <person name="Pu L.-L."/>
            <person name="Puazo M."/>
            <person name="Qu C."/>
            <person name="Quiroz J."/>
            <person name="Raj R."/>
            <person name="Weissenberger G."/>
            <person name="Xin Y."/>
            <person name="Zou X."/>
            <person name="Han Y."/>
            <person name="Worley K."/>
            <person name="Muzny D."/>
            <person name="Gibbs R."/>
        </authorList>
    </citation>
    <scope>NUCLEOTIDE SEQUENCE</scope>
    <source>
        <strain evidence="11">Sampled in the wild</strain>
    </source>
</reference>
<dbReference type="AlphaFoldDB" id="A0A8K0KJY7"/>
<sequence>MKGQVYVVACLLLNGYAVGLNLGENCLTPEGESGKCIQLRDCSHYTSILEGLAKPLPTQVVYLLKKAKCGGLGDKPLLCCPGGGSPSKQSEGDLENRCTTPYGGNGKCLAKTECTVFSSQSPVTSQLLQQSRCGRESSGEMYCCPSQAYSANTINHRNVGLLDNHVCGPVSNINILHANGSTSEQYGFPWTALLAYSGEKGAASFRCTGSLISKRYVLTAAHCLKYLRGNVHLVSVRLGELNLETSKDCTEDECVPDPQDVAIERTIVHPQYKGWPNYEHDIALLRLTWDVNLDTRKAFDSYVKPVCIPIGMAHETKDLVGEELLVSGWCSHEGKEIPFLLQKKLKGLSHEECTLMLKKEVPVSSDNQFCTTSEKNSDCEGYGGSPIVKYENGPHGIVAVQYGIASFGPKHCSNSEIPSISTRVSQYSRWILDQMT</sequence>
<name>A0A8K0KJY7_LADFU</name>
<dbReference type="InterPro" id="IPR001254">
    <property type="entry name" value="Trypsin_dom"/>
</dbReference>
<dbReference type="PROSITE" id="PS50240">
    <property type="entry name" value="TRYPSIN_DOM"/>
    <property type="match status" value="1"/>
</dbReference>
<dbReference type="InterPro" id="IPR051333">
    <property type="entry name" value="CLIP_Serine_Protease"/>
</dbReference>
<keyword evidence="12" id="KW-1185">Reference proteome</keyword>